<dbReference type="InterPro" id="IPR012860">
    <property type="entry name" value="Afi1_N"/>
</dbReference>
<proteinExistence type="predicted"/>
<evidence type="ECO:0000256" key="1">
    <source>
        <dbReference type="SAM" id="MobiDB-lite"/>
    </source>
</evidence>
<feature type="region of interest" description="Disordered" evidence="1">
    <location>
        <begin position="76"/>
        <end position="97"/>
    </location>
</feature>
<feature type="compositionally biased region" description="Polar residues" evidence="1">
    <location>
        <begin position="546"/>
        <end position="556"/>
    </location>
</feature>
<evidence type="ECO:0000313" key="3">
    <source>
        <dbReference type="EMBL" id="CED83201.1"/>
    </source>
</evidence>
<dbReference type="GO" id="GO:0051666">
    <property type="term" value="P:actin cortical patch localization"/>
    <property type="evidence" value="ECO:0007669"/>
    <property type="project" value="TreeGrafter"/>
</dbReference>
<dbReference type="AlphaFoldDB" id="A0A0F7SP26"/>
<dbReference type="PANTHER" id="PTHR28245:SF1">
    <property type="entry name" value="ARF3-INTERACTING PROTEIN 1"/>
    <property type="match status" value="1"/>
</dbReference>
<reference evidence="3" key="1">
    <citation type="submission" date="2014-08" db="EMBL/GenBank/DDBJ databases">
        <authorList>
            <person name="Sharma Rahul"/>
            <person name="Thines Marco"/>
        </authorList>
    </citation>
    <scope>NUCLEOTIDE SEQUENCE</scope>
</reference>
<feature type="region of interest" description="Disordered" evidence="1">
    <location>
        <begin position="236"/>
        <end position="281"/>
    </location>
</feature>
<feature type="compositionally biased region" description="Low complexity" evidence="1">
    <location>
        <begin position="635"/>
        <end position="644"/>
    </location>
</feature>
<feature type="region of interest" description="Disordered" evidence="1">
    <location>
        <begin position="624"/>
        <end position="644"/>
    </location>
</feature>
<feature type="region of interest" description="Disordered" evidence="1">
    <location>
        <begin position="525"/>
        <end position="595"/>
    </location>
</feature>
<accession>A0A0F7SP26</accession>
<dbReference type="PANTHER" id="PTHR28245">
    <property type="entry name" value="ARF3-INTERACTING PROTEIN 1"/>
    <property type="match status" value="1"/>
</dbReference>
<dbReference type="GO" id="GO:0005886">
    <property type="term" value="C:plasma membrane"/>
    <property type="evidence" value="ECO:0007669"/>
    <property type="project" value="TreeGrafter"/>
</dbReference>
<dbReference type="EMBL" id="LN483142">
    <property type="protein sequence ID" value="CED83201.1"/>
    <property type="molecule type" value="Genomic_DNA"/>
</dbReference>
<feature type="compositionally biased region" description="Polar residues" evidence="1">
    <location>
        <begin position="271"/>
        <end position="281"/>
    </location>
</feature>
<name>A0A0F7SP26_PHARH</name>
<sequence length="933" mass="101308">MLWAQASAGFILVAEFDIDQGSIIKHQYPYPVTQADNHVLAELMLPDGAHLHKEDHTVFYLNQVPANTVRDTAQEALSSLGEQTNTSEESSDESRRSVFAVEGMEKKEILYVLNAVMMKEDKALRRGAEVKAIAICTPHPWIQAYQRLLILSLEDYFKSPSVDVLEKLFDALNGIDTCGMPTFSRDEKLILRASERRNLLVDKFREAQWDSERGDLLDKIDQAEAKDLSTICVASTSASEAEQDNPKRKSNASAASPPRISTPLSRGDRSPTASSFTSNHSPLNSVASGSRFSISSLSSSTDLIFGLSLPTGSSSKRTDVLTTDFLTLGLPFTGADGVSSPLPTAVDRTKKGTPKDTRFFETSARLDGMFVPFPIQIPLTLFEEEVGEFSLIALIKKFSPPAQGNGNFPAPFIPSLHTSGPTTHPVILLFNALITQRRIIFLGHGREAGAVATMVHAACALGSGSGSVLRGFAARCFPYANLAGLDMLEQVPGFIAGVTNPRFEDLHSRWDILCNIDTGRITVSKDIKPDGPFPSPNPSSFTTGNLGQQAGGSSPMFSPLSVGSAVTEEEAIESSQIRSQSEEPSSPQSMATPPMPTMATMVTGNFFTASEFGMVGTDAGMSTVTEKGKGRQGRSDSVVSGSGAAGKSNLMGAWGDTDAIFMEEITSLISNHYGESIIRARFAEYIHRFIRLASRYEEETYAPSSGARIWYPSVPCDPLKGRLGSGAILWEGESSASHPDLGYHTGGLASSTITAATVTGKKRESGGVGAAERRMVKTFVGIHGVRRIEGWRATKSYELWKQDFDQHVSSSTLQFDLNHQLSRLRNARSMSTGEAELIFRSLGENVKTYDQVVEVLAQTPMSMGGLVPFASGLFHKSNHVKAYTLDFFDTLQQYPIGRAFLLQLNAFPRLAYARLSSERREAVEAALSRQPKG</sequence>
<dbReference type="Pfam" id="PF08616">
    <property type="entry name" value="SPA"/>
    <property type="match status" value="1"/>
</dbReference>
<dbReference type="InterPro" id="IPR052809">
    <property type="entry name" value="Actin_polarity_regulatory"/>
</dbReference>
<evidence type="ECO:0000259" key="2">
    <source>
        <dbReference type="PROSITE" id="PS50211"/>
    </source>
</evidence>
<protein>
    <submittedName>
        <fullName evidence="3">Arf3-interacting protein 1, N-terminal domain</fullName>
    </submittedName>
</protein>
<dbReference type="PROSITE" id="PS50211">
    <property type="entry name" value="DENN"/>
    <property type="match status" value="1"/>
</dbReference>
<feature type="compositionally biased region" description="Polar residues" evidence="1">
    <location>
        <begin position="76"/>
        <end position="86"/>
    </location>
</feature>
<organism evidence="3">
    <name type="scientific">Phaffia rhodozyma</name>
    <name type="common">Yeast</name>
    <name type="synonym">Xanthophyllomyces dendrorhous</name>
    <dbReference type="NCBI Taxonomy" id="264483"/>
    <lineage>
        <taxon>Eukaryota</taxon>
        <taxon>Fungi</taxon>
        <taxon>Dikarya</taxon>
        <taxon>Basidiomycota</taxon>
        <taxon>Agaricomycotina</taxon>
        <taxon>Tremellomycetes</taxon>
        <taxon>Cystofilobasidiales</taxon>
        <taxon>Mrakiaceae</taxon>
        <taxon>Phaffia</taxon>
    </lineage>
</organism>
<feature type="compositionally biased region" description="Low complexity" evidence="1">
    <location>
        <begin position="573"/>
        <end position="595"/>
    </location>
</feature>
<dbReference type="Pfam" id="PF07792">
    <property type="entry name" value="Afi1"/>
    <property type="match status" value="1"/>
</dbReference>
<feature type="domain" description="UDENN" evidence="2">
    <location>
        <begin position="9"/>
        <end position="746"/>
    </location>
</feature>
<dbReference type="InterPro" id="IPR037516">
    <property type="entry name" value="Tripartite_DENN"/>
</dbReference>